<dbReference type="Proteomes" id="UP001469553">
    <property type="component" value="Unassembled WGS sequence"/>
</dbReference>
<feature type="non-terminal residue" evidence="1">
    <location>
        <position position="1"/>
    </location>
</feature>
<evidence type="ECO:0000313" key="1">
    <source>
        <dbReference type="EMBL" id="MEQ2283303.1"/>
    </source>
</evidence>
<reference evidence="1 2" key="1">
    <citation type="submission" date="2021-06" db="EMBL/GenBank/DDBJ databases">
        <authorList>
            <person name="Palmer J.M."/>
        </authorList>
    </citation>
    <scope>NUCLEOTIDE SEQUENCE [LARGE SCALE GENOMIC DNA]</scope>
    <source>
        <strain evidence="1 2">AS_MEX2019</strain>
        <tissue evidence="1">Muscle</tissue>
    </source>
</reference>
<dbReference type="EMBL" id="JAHRIP010009959">
    <property type="protein sequence ID" value="MEQ2283303.1"/>
    <property type="molecule type" value="Genomic_DNA"/>
</dbReference>
<comment type="caution">
    <text evidence="1">The sequence shown here is derived from an EMBL/GenBank/DDBJ whole genome shotgun (WGS) entry which is preliminary data.</text>
</comment>
<organism evidence="1 2">
    <name type="scientific">Ameca splendens</name>
    <dbReference type="NCBI Taxonomy" id="208324"/>
    <lineage>
        <taxon>Eukaryota</taxon>
        <taxon>Metazoa</taxon>
        <taxon>Chordata</taxon>
        <taxon>Craniata</taxon>
        <taxon>Vertebrata</taxon>
        <taxon>Euteleostomi</taxon>
        <taxon>Actinopterygii</taxon>
        <taxon>Neopterygii</taxon>
        <taxon>Teleostei</taxon>
        <taxon>Neoteleostei</taxon>
        <taxon>Acanthomorphata</taxon>
        <taxon>Ovalentaria</taxon>
        <taxon>Atherinomorphae</taxon>
        <taxon>Cyprinodontiformes</taxon>
        <taxon>Goodeidae</taxon>
        <taxon>Ameca</taxon>
    </lineage>
</organism>
<evidence type="ECO:0000313" key="2">
    <source>
        <dbReference type="Proteomes" id="UP001469553"/>
    </source>
</evidence>
<gene>
    <name evidence="1" type="ORF">AMECASPLE_009789</name>
</gene>
<accession>A0ABV0XPA5</accession>
<name>A0ABV0XPA5_9TELE</name>
<keyword evidence="2" id="KW-1185">Reference proteome</keyword>
<proteinExistence type="predicted"/>
<protein>
    <submittedName>
        <fullName evidence="1">Uncharacterized protein</fullName>
    </submittedName>
</protein>
<sequence>NKVLEQNAQIGLLELIIWTRTIIYPSPGVSSERSCMSSNRWCGSTPLGLSTQ</sequence>